<reference evidence="5 6" key="1">
    <citation type="submission" date="2016-10" db="EMBL/GenBank/DDBJ databases">
        <authorList>
            <person name="de Groot N.N."/>
        </authorList>
    </citation>
    <scope>NUCLEOTIDE SEQUENCE [LARGE SCALE GENOMIC DNA]</scope>
    <source>
        <strain evidence="5">MBHS1</strain>
    </source>
</reference>
<dbReference type="EMBL" id="FMSV02000511">
    <property type="protein sequence ID" value="SEH06927.1"/>
    <property type="molecule type" value="Genomic_DNA"/>
</dbReference>
<evidence type="ECO:0000313" key="5">
    <source>
        <dbReference type="EMBL" id="SEH06927.1"/>
    </source>
</evidence>
<evidence type="ECO:0000256" key="1">
    <source>
        <dbReference type="ARBA" id="ARBA00023015"/>
    </source>
</evidence>
<dbReference type="Proteomes" id="UP000236724">
    <property type="component" value="Unassembled WGS sequence"/>
</dbReference>
<dbReference type="InterPro" id="IPR001845">
    <property type="entry name" value="HTH_ArsR_DNA-bd_dom"/>
</dbReference>
<evidence type="ECO:0000259" key="4">
    <source>
        <dbReference type="PROSITE" id="PS50987"/>
    </source>
</evidence>
<dbReference type="InterPro" id="IPR036390">
    <property type="entry name" value="WH_DNA-bd_sf"/>
</dbReference>
<dbReference type="Pfam" id="PF01022">
    <property type="entry name" value="HTH_5"/>
    <property type="match status" value="1"/>
</dbReference>
<evidence type="ECO:0000256" key="3">
    <source>
        <dbReference type="ARBA" id="ARBA00023163"/>
    </source>
</evidence>
<dbReference type="GO" id="GO:0003677">
    <property type="term" value="F:DNA binding"/>
    <property type="evidence" value="ECO:0007669"/>
    <property type="project" value="UniProtKB-KW"/>
</dbReference>
<feature type="domain" description="HTH arsR-type" evidence="4">
    <location>
        <begin position="7"/>
        <end position="113"/>
    </location>
</feature>
<dbReference type="InterPro" id="IPR051081">
    <property type="entry name" value="HTH_MetalResp_TranReg"/>
</dbReference>
<keyword evidence="6" id="KW-1185">Reference proteome</keyword>
<evidence type="ECO:0000313" key="6">
    <source>
        <dbReference type="Proteomes" id="UP000236724"/>
    </source>
</evidence>
<dbReference type="PANTHER" id="PTHR33154:SF33">
    <property type="entry name" value="TRANSCRIPTIONAL REPRESSOR SDPR"/>
    <property type="match status" value="1"/>
</dbReference>
<dbReference type="InterPro" id="IPR011991">
    <property type="entry name" value="ArsR-like_HTH"/>
</dbReference>
<gene>
    <name evidence="5" type="ORF">MBHS_02793</name>
</gene>
<proteinExistence type="predicted"/>
<dbReference type="SMART" id="SM00418">
    <property type="entry name" value="HTH_ARSR"/>
    <property type="match status" value="1"/>
</dbReference>
<protein>
    <submittedName>
        <fullName evidence="5">Helix-turn-helix domain protein</fullName>
    </submittedName>
</protein>
<dbReference type="PROSITE" id="PS50987">
    <property type="entry name" value="HTH_ARSR_2"/>
    <property type="match status" value="1"/>
</dbReference>
<keyword evidence="3" id="KW-0804">Transcription</keyword>
<dbReference type="AlphaFoldDB" id="A0A1H6FA08"/>
<accession>A0A1H6FA08</accession>
<organism evidence="5 6">
    <name type="scientific">Candidatus Venteria ishoeyi</name>
    <dbReference type="NCBI Taxonomy" id="1899563"/>
    <lineage>
        <taxon>Bacteria</taxon>
        <taxon>Pseudomonadati</taxon>
        <taxon>Pseudomonadota</taxon>
        <taxon>Gammaproteobacteria</taxon>
        <taxon>Thiotrichales</taxon>
        <taxon>Thiotrichaceae</taxon>
        <taxon>Venteria</taxon>
    </lineage>
</organism>
<dbReference type="CDD" id="cd00090">
    <property type="entry name" value="HTH_ARSR"/>
    <property type="match status" value="1"/>
</dbReference>
<dbReference type="Gene3D" id="1.10.10.10">
    <property type="entry name" value="Winged helix-like DNA-binding domain superfamily/Winged helix DNA-binding domain"/>
    <property type="match status" value="1"/>
</dbReference>
<dbReference type="OrthoDB" id="46768at2"/>
<dbReference type="SUPFAM" id="SSF46785">
    <property type="entry name" value="Winged helix' DNA-binding domain"/>
    <property type="match status" value="1"/>
</dbReference>
<dbReference type="RefSeq" id="WP_103920644.1">
    <property type="nucleotide sequence ID" value="NZ_FMSV02000511.1"/>
</dbReference>
<dbReference type="GO" id="GO:0003700">
    <property type="term" value="F:DNA-binding transcription factor activity"/>
    <property type="evidence" value="ECO:0007669"/>
    <property type="project" value="InterPro"/>
</dbReference>
<dbReference type="PANTHER" id="PTHR33154">
    <property type="entry name" value="TRANSCRIPTIONAL REGULATOR, ARSR FAMILY"/>
    <property type="match status" value="1"/>
</dbReference>
<dbReference type="InterPro" id="IPR036388">
    <property type="entry name" value="WH-like_DNA-bd_sf"/>
</dbReference>
<keyword evidence="2" id="KW-0238">DNA-binding</keyword>
<keyword evidence="1" id="KW-0805">Transcription regulation</keyword>
<sequence>MSNIKTLENDLPVLEQYAKMFKALSNPVRLRIFLRSLEKHPPGMTCDIDVDTMLSCQRSLATEFGLAPSTISHHVKELSNVGLLHVRRDGQRVLIWVDAEAIQKLDLFFGSLS</sequence>
<name>A0A1H6FA08_9GAMM</name>
<evidence type="ECO:0000256" key="2">
    <source>
        <dbReference type="ARBA" id="ARBA00023125"/>
    </source>
</evidence>